<organism evidence="1 2">
    <name type="scientific">Fusarium acutatum</name>
    <dbReference type="NCBI Taxonomy" id="78861"/>
    <lineage>
        <taxon>Eukaryota</taxon>
        <taxon>Fungi</taxon>
        <taxon>Dikarya</taxon>
        <taxon>Ascomycota</taxon>
        <taxon>Pezizomycotina</taxon>
        <taxon>Sordariomycetes</taxon>
        <taxon>Hypocreomycetidae</taxon>
        <taxon>Hypocreales</taxon>
        <taxon>Nectriaceae</taxon>
        <taxon>Fusarium</taxon>
        <taxon>Fusarium fujikuroi species complex</taxon>
    </lineage>
</organism>
<gene>
    <name evidence="1" type="ORF">FACUT_742</name>
</gene>
<dbReference type="EMBL" id="JAADJF010000017">
    <property type="protein sequence ID" value="KAF4444299.1"/>
    <property type="molecule type" value="Genomic_DNA"/>
</dbReference>
<proteinExistence type="predicted"/>
<dbReference type="AlphaFoldDB" id="A0A8H4NMW2"/>
<name>A0A8H4NMW2_9HYPO</name>
<reference evidence="1 2" key="1">
    <citation type="submission" date="2020-01" db="EMBL/GenBank/DDBJ databases">
        <title>Identification and distribution of gene clusters putatively required for synthesis of sphingolipid metabolism inhibitors in phylogenetically diverse species of the filamentous fungus Fusarium.</title>
        <authorList>
            <person name="Kim H.-S."/>
            <person name="Busman M."/>
            <person name="Brown D.W."/>
            <person name="Divon H."/>
            <person name="Uhlig S."/>
            <person name="Proctor R.H."/>
        </authorList>
    </citation>
    <scope>NUCLEOTIDE SEQUENCE [LARGE SCALE GENOMIC DNA]</scope>
    <source>
        <strain evidence="1 2">NRRL 13308</strain>
    </source>
</reference>
<protein>
    <submittedName>
        <fullName evidence="1">Uncharacterized protein</fullName>
    </submittedName>
</protein>
<evidence type="ECO:0000313" key="2">
    <source>
        <dbReference type="Proteomes" id="UP000536711"/>
    </source>
</evidence>
<accession>A0A8H4NMW2</accession>
<sequence>MAMTISIEPEVLPSVLMLVALVWVMRKCFALGTVKEGDPVCTLFSDSLPPLGKRAFNATELGHRHMQDTMKKQIATLEQKRQAAYAWICKISARRVQIDKSIDSLVEALKAEFPHNFGPAVEIKTRIRHLAKGQEDCYGMVDDICHRMYMMSMERLTLRRKIDRLDLQMESARLAEILYPCFIPADALGRGPGAEEEGVRKD</sequence>
<dbReference type="OrthoDB" id="5006731at2759"/>
<evidence type="ECO:0000313" key="1">
    <source>
        <dbReference type="EMBL" id="KAF4444299.1"/>
    </source>
</evidence>
<dbReference type="Proteomes" id="UP000536711">
    <property type="component" value="Unassembled WGS sequence"/>
</dbReference>
<keyword evidence="2" id="KW-1185">Reference proteome</keyword>
<comment type="caution">
    <text evidence="1">The sequence shown here is derived from an EMBL/GenBank/DDBJ whole genome shotgun (WGS) entry which is preliminary data.</text>
</comment>